<proteinExistence type="predicted"/>
<evidence type="ECO:0000313" key="2">
    <source>
        <dbReference type="EMBL" id="KRX18448.1"/>
    </source>
</evidence>
<protein>
    <submittedName>
        <fullName evidence="2">Uncharacterized protein</fullName>
    </submittedName>
</protein>
<dbReference type="Proteomes" id="UP000054630">
    <property type="component" value="Unassembled WGS sequence"/>
</dbReference>
<feature type="region of interest" description="Disordered" evidence="1">
    <location>
        <begin position="87"/>
        <end position="125"/>
    </location>
</feature>
<feature type="compositionally biased region" description="Polar residues" evidence="1">
    <location>
        <begin position="107"/>
        <end position="118"/>
    </location>
</feature>
<organism evidence="2 3">
    <name type="scientific">Trichinella nelsoni</name>
    <dbReference type="NCBI Taxonomy" id="6336"/>
    <lineage>
        <taxon>Eukaryota</taxon>
        <taxon>Metazoa</taxon>
        <taxon>Ecdysozoa</taxon>
        <taxon>Nematoda</taxon>
        <taxon>Enoplea</taxon>
        <taxon>Dorylaimia</taxon>
        <taxon>Trichinellida</taxon>
        <taxon>Trichinellidae</taxon>
        <taxon>Trichinella</taxon>
    </lineage>
</organism>
<evidence type="ECO:0000256" key="1">
    <source>
        <dbReference type="SAM" id="MobiDB-lite"/>
    </source>
</evidence>
<reference evidence="2 3" key="1">
    <citation type="submission" date="2015-01" db="EMBL/GenBank/DDBJ databases">
        <title>Evolution of Trichinella species and genotypes.</title>
        <authorList>
            <person name="Korhonen P.K."/>
            <person name="Edoardo P."/>
            <person name="Giuseppe L.R."/>
            <person name="Gasser R.B."/>
        </authorList>
    </citation>
    <scope>NUCLEOTIDE SEQUENCE [LARGE SCALE GENOMIC DNA]</scope>
    <source>
        <strain evidence="2">ISS37</strain>
    </source>
</reference>
<dbReference type="AlphaFoldDB" id="A0A0V0RVE9"/>
<gene>
    <name evidence="2" type="ORF">T07_8897</name>
</gene>
<dbReference type="EMBL" id="JYDL01000072">
    <property type="protein sequence ID" value="KRX18448.1"/>
    <property type="molecule type" value="Genomic_DNA"/>
</dbReference>
<feature type="compositionally biased region" description="Polar residues" evidence="1">
    <location>
        <begin position="88"/>
        <end position="97"/>
    </location>
</feature>
<sequence length="125" mass="13879">MSCLSRSSMKFTLACINIRMEIDREQRENSSIPKKNLINFSFVRSKIQAVVSSKLWFSNLLAFLPQGISNVMKFVFYSVMLSRLARTGTPNESSGKPLSSVLGEKGSNMTTENVSTSVFPVEDAS</sequence>
<name>A0A0V0RVE9_9BILA</name>
<accession>A0A0V0RVE9</accession>
<comment type="caution">
    <text evidence="2">The sequence shown here is derived from an EMBL/GenBank/DDBJ whole genome shotgun (WGS) entry which is preliminary data.</text>
</comment>
<keyword evidence="3" id="KW-1185">Reference proteome</keyword>
<evidence type="ECO:0000313" key="3">
    <source>
        <dbReference type="Proteomes" id="UP000054630"/>
    </source>
</evidence>